<keyword evidence="1" id="KW-0378">Hydrolase</keyword>
<keyword evidence="2" id="KW-1185">Reference proteome</keyword>
<evidence type="ECO:0000313" key="1">
    <source>
        <dbReference type="EMBL" id="QTA91456.1"/>
    </source>
</evidence>
<proteinExistence type="predicted"/>
<organism evidence="1 2">
    <name type="scientific">Desulfonema magnum</name>
    <dbReference type="NCBI Taxonomy" id="45655"/>
    <lineage>
        <taxon>Bacteria</taxon>
        <taxon>Pseudomonadati</taxon>
        <taxon>Thermodesulfobacteriota</taxon>
        <taxon>Desulfobacteria</taxon>
        <taxon>Desulfobacterales</taxon>
        <taxon>Desulfococcaceae</taxon>
        <taxon>Desulfonema</taxon>
    </lineage>
</organism>
<protein>
    <submittedName>
        <fullName evidence="1">Acyltransferase/acyl hydrolase/lysophospholipase domain-containing protein</fullName>
    </submittedName>
</protein>
<keyword evidence="1" id="KW-0808">Transferase</keyword>
<dbReference type="SUPFAM" id="SSF52151">
    <property type="entry name" value="FabD/lysophospholipase-like"/>
    <property type="match status" value="1"/>
</dbReference>
<dbReference type="EMBL" id="CP061800">
    <property type="protein sequence ID" value="QTA91456.1"/>
    <property type="molecule type" value="Genomic_DNA"/>
</dbReference>
<dbReference type="GO" id="GO:0016746">
    <property type="term" value="F:acyltransferase activity"/>
    <property type="evidence" value="ECO:0007669"/>
    <property type="project" value="UniProtKB-KW"/>
</dbReference>
<dbReference type="KEGG" id="dmm:dnm_075230"/>
<dbReference type="AlphaFoldDB" id="A0A975BTN7"/>
<name>A0A975BTN7_9BACT</name>
<gene>
    <name evidence="1" type="ORF">dnm_075230</name>
</gene>
<dbReference type="Proteomes" id="UP000663722">
    <property type="component" value="Chromosome"/>
</dbReference>
<dbReference type="RefSeq" id="WP_207679231.1">
    <property type="nucleotide sequence ID" value="NZ_CP061800.1"/>
</dbReference>
<dbReference type="GO" id="GO:0016787">
    <property type="term" value="F:hydrolase activity"/>
    <property type="evidence" value="ECO:0007669"/>
    <property type="project" value="UniProtKB-KW"/>
</dbReference>
<reference evidence="1" key="1">
    <citation type="journal article" date="2021" name="Microb. Physiol.">
        <title>Proteogenomic Insights into the Physiology of Marine, Sulfate-Reducing, Filamentous Desulfonema limicola and Desulfonema magnum.</title>
        <authorList>
            <person name="Schnaars V."/>
            <person name="Wohlbrand L."/>
            <person name="Scheve S."/>
            <person name="Hinrichs C."/>
            <person name="Reinhardt R."/>
            <person name="Rabus R."/>
        </authorList>
    </citation>
    <scope>NUCLEOTIDE SEQUENCE</scope>
    <source>
        <strain evidence="1">4be13</strain>
    </source>
</reference>
<dbReference type="InterPro" id="IPR016035">
    <property type="entry name" value="Acyl_Trfase/lysoPLipase"/>
</dbReference>
<keyword evidence="1" id="KW-0012">Acyltransferase</keyword>
<evidence type="ECO:0000313" key="2">
    <source>
        <dbReference type="Proteomes" id="UP000663722"/>
    </source>
</evidence>
<sequence length="357" mass="40490">MSKNLIFRAGKKALPRIKSEGLCPENVKIVAGAAGGPKWLILSHLDRIIFSSWFKMRTGPLFIIGSSAGAWRFGAVSQKDPITAIERLQTAYISQAYTSKPTPEAVTLEGNRILNTFLDDTGIREILDHPYIRLNLLAVRCRGPVASEKRIPLTFGLAIAALCNMMHRSFLKFFFERVLFYDPRQIPPFFDMDEFPIQQIPLDRHNMRHALLASGSIPLVMSGVRDIPGTSGGIYRDGGVTDYHLDIPFLKKEDDGIVLFPHYTNRIIPGWFDKKLIWRKPNPSNMDNVLLVSPSREFISTLPRHSIPDRTDFRLFQGRDRERIAYWNAAVKKSESLGEAFLETVHSGKIRELVKPM</sequence>
<accession>A0A975BTN7</accession>